<dbReference type="Proteomes" id="UP001159363">
    <property type="component" value="Chromosome 5"/>
</dbReference>
<dbReference type="EMBL" id="JARBHB010000006">
    <property type="protein sequence ID" value="KAJ8880223.1"/>
    <property type="molecule type" value="Genomic_DNA"/>
</dbReference>
<gene>
    <name evidence="1" type="ORF">PR048_016689</name>
</gene>
<evidence type="ECO:0000313" key="1">
    <source>
        <dbReference type="EMBL" id="KAJ8880223.1"/>
    </source>
</evidence>
<evidence type="ECO:0000313" key="2">
    <source>
        <dbReference type="Proteomes" id="UP001159363"/>
    </source>
</evidence>
<comment type="caution">
    <text evidence="1">The sequence shown here is derived from an EMBL/GenBank/DDBJ whole genome shotgun (WGS) entry which is preliminary data.</text>
</comment>
<accession>A0ABQ9H7Z5</accession>
<proteinExistence type="predicted"/>
<sequence length="75" mass="9014">MRYFSSEKSRNDTRKEIFNNRLGKARSLWRIFLRPTELRTDKIQIVVSAACLLCNLMRFKKHISARTQEEPKKKE</sequence>
<organism evidence="1 2">
    <name type="scientific">Dryococelus australis</name>
    <dbReference type="NCBI Taxonomy" id="614101"/>
    <lineage>
        <taxon>Eukaryota</taxon>
        <taxon>Metazoa</taxon>
        <taxon>Ecdysozoa</taxon>
        <taxon>Arthropoda</taxon>
        <taxon>Hexapoda</taxon>
        <taxon>Insecta</taxon>
        <taxon>Pterygota</taxon>
        <taxon>Neoptera</taxon>
        <taxon>Polyneoptera</taxon>
        <taxon>Phasmatodea</taxon>
        <taxon>Verophasmatodea</taxon>
        <taxon>Anareolatae</taxon>
        <taxon>Phasmatidae</taxon>
        <taxon>Eurycanthinae</taxon>
        <taxon>Dryococelus</taxon>
    </lineage>
</organism>
<name>A0ABQ9H7Z5_9NEOP</name>
<reference evidence="1 2" key="1">
    <citation type="submission" date="2023-02" db="EMBL/GenBank/DDBJ databases">
        <title>LHISI_Scaffold_Assembly.</title>
        <authorList>
            <person name="Stuart O.P."/>
            <person name="Cleave R."/>
            <person name="Magrath M.J.L."/>
            <person name="Mikheyev A.S."/>
        </authorList>
    </citation>
    <scope>NUCLEOTIDE SEQUENCE [LARGE SCALE GENOMIC DNA]</scope>
    <source>
        <strain evidence="1">Daus_M_001</strain>
        <tissue evidence="1">Leg muscle</tissue>
    </source>
</reference>
<evidence type="ECO:0008006" key="3">
    <source>
        <dbReference type="Google" id="ProtNLM"/>
    </source>
</evidence>
<protein>
    <recommendedName>
        <fullName evidence="3">DDE Tnp4 domain-containing protein</fullName>
    </recommendedName>
</protein>
<keyword evidence="2" id="KW-1185">Reference proteome</keyword>